<dbReference type="Proteomes" id="UP000176786">
    <property type="component" value="Unassembled WGS sequence"/>
</dbReference>
<evidence type="ECO:0000313" key="1">
    <source>
        <dbReference type="EMBL" id="OGE85059.1"/>
    </source>
</evidence>
<dbReference type="EMBL" id="MFES01000028">
    <property type="protein sequence ID" value="OGE85059.1"/>
    <property type="molecule type" value="Genomic_DNA"/>
</dbReference>
<protein>
    <submittedName>
        <fullName evidence="1">Uncharacterized protein</fullName>
    </submittedName>
</protein>
<proteinExistence type="predicted"/>
<evidence type="ECO:0000313" key="2">
    <source>
        <dbReference type="Proteomes" id="UP000176786"/>
    </source>
</evidence>
<dbReference type="AlphaFoldDB" id="A0A1F5P5A4"/>
<gene>
    <name evidence="1" type="ORF">A3J48_04430</name>
</gene>
<sequence length="122" mass="14058">MGSFIEINDTLQITTEQGFPEELIWEKHLAKQFTAEDFAGSVFEFEKPNMRLYHPAPTPVSLVHNIGGKWLYWGHAHIVEQTIHAETKTTAGKFKIVKVYPPEYMKMRSQIDVDAGKEFTNF</sequence>
<reference evidence="1 2" key="1">
    <citation type="journal article" date="2016" name="Nat. Commun.">
        <title>Thousands of microbial genomes shed light on interconnected biogeochemical processes in an aquifer system.</title>
        <authorList>
            <person name="Anantharaman K."/>
            <person name="Brown C.T."/>
            <person name="Hug L.A."/>
            <person name="Sharon I."/>
            <person name="Castelle C.J."/>
            <person name="Probst A.J."/>
            <person name="Thomas B.C."/>
            <person name="Singh A."/>
            <person name="Wilkins M.J."/>
            <person name="Karaoz U."/>
            <person name="Brodie E.L."/>
            <person name="Williams K.H."/>
            <person name="Hubbard S.S."/>
            <person name="Banfield J.F."/>
        </authorList>
    </citation>
    <scope>NUCLEOTIDE SEQUENCE [LARGE SCALE GENOMIC DNA]</scope>
</reference>
<accession>A0A1F5P5A4</accession>
<organism evidence="1 2">
    <name type="scientific">Candidatus Doudnabacteria bacterium RIFCSPHIGHO2_02_FULL_46_11</name>
    <dbReference type="NCBI Taxonomy" id="1817832"/>
    <lineage>
        <taxon>Bacteria</taxon>
        <taxon>Candidatus Doudnaibacteriota</taxon>
    </lineage>
</organism>
<comment type="caution">
    <text evidence="1">The sequence shown here is derived from an EMBL/GenBank/DDBJ whole genome shotgun (WGS) entry which is preliminary data.</text>
</comment>
<name>A0A1F5P5A4_9BACT</name>